<evidence type="ECO:0000256" key="1">
    <source>
        <dbReference type="SAM" id="MobiDB-lite"/>
    </source>
</evidence>
<evidence type="ECO:0000313" key="3">
    <source>
        <dbReference type="Proteomes" id="UP000245124"/>
    </source>
</evidence>
<organism evidence="2 3">
    <name type="scientific">Nostoc commune NIES-4072</name>
    <dbReference type="NCBI Taxonomy" id="2005467"/>
    <lineage>
        <taxon>Bacteria</taxon>
        <taxon>Bacillati</taxon>
        <taxon>Cyanobacteriota</taxon>
        <taxon>Cyanophyceae</taxon>
        <taxon>Nostocales</taxon>
        <taxon>Nostocaceae</taxon>
        <taxon>Nostoc</taxon>
    </lineage>
</organism>
<keyword evidence="3" id="KW-1185">Reference proteome</keyword>
<feature type="region of interest" description="Disordered" evidence="1">
    <location>
        <begin position="146"/>
        <end position="183"/>
    </location>
</feature>
<sequence length="183" mass="21155">MAQSTIHWVWAIQFGSTLGKITYNYTPTDCFETFPFPTSTANLEEIGDRYYNHRQNIMQTRQEGLTKTYNRFHNPDETAADIQQLRELHIEMDNAVTAAYGWQDLELSHGFHQTKQGLRFTISETARREVLDRLLELNHQRYAEEVAQGLHDKGNKKSKSGGKKKVQAESKNQDNDNGQMSLF</sequence>
<dbReference type="EMBL" id="BDUD01000002">
    <property type="protein sequence ID" value="GBG23463.1"/>
    <property type="molecule type" value="Genomic_DNA"/>
</dbReference>
<accession>A0A2R5G4S3</accession>
<gene>
    <name evidence="2" type="ORF">NIES4072_71750</name>
</gene>
<feature type="compositionally biased region" description="Basic residues" evidence="1">
    <location>
        <begin position="156"/>
        <end position="165"/>
    </location>
</feature>
<dbReference type="AlphaFoldDB" id="A0A2R5G4S3"/>
<proteinExistence type="predicted"/>
<dbReference type="RefSeq" id="WP_181374355.1">
    <property type="nucleotide sequence ID" value="NZ_BDUD01000002.1"/>
</dbReference>
<name>A0A2R5G4S3_NOSCO</name>
<reference evidence="2 3" key="1">
    <citation type="submission" date="2017-06" db="EMBL/GenBank/DDBJ databases">
        <title>Genome sequencing of cyanobaciteial culture collection at National Institute for Environmental Studies (NIES).</title>
        <authorList>
            <person name="Hirose Y."/>
            <person name="Shimura Y."/>
            <person name="Fujisawa T."/>
            <person name="Nakamura Y."/>
            <person name="Kawachi M."/>
        </authorList>
    </citation>
    <scope>NUCLEOTIDE SEQUENCE [LARGE SCALE GENOMIC DNA]</scope>
    <source>
        <strain evidence="2 3">NIES-4072</strain>
    </source>
</reference>
<protein>
    <submittedName>
        <fullName evidence="2">Uncharacterized protein</fullName>
    </submittedName>
</protein>
<comment type="caution">
    <text evidence="2">The sequence shown here is derived from an EMBL/GenBank/DDBJ whole genome shotgun (WGS) entry which is preliminary data.</text>
</comment>
<feature type="compositionally biased region" description="Basic and acidic residues" evidence="1">
    <location>
        <begin position="146"/>
        <end position="155"/>
    </location>
</feature>
<dbReference type="Proteomes" id="UP000245124">
    <property type="component" value="Unassembled WGS sequence"/>
</dbReference>
<evidence type="ECO:0000313" key="2">
    <source>
        <dbReference type="EMBL" id="GBG23463.1"/>
    </source>
</evidence>